<evidence type="ECO:0000313" key="1">
    <source>
        <dbReference type="Proteomes" id="UP000887580"/>
    </source>
</evidence>
<dbReference type="WBParaSite" id="PS1159_v2.g23561.t1">
    <property type="protein sequence ID" value="PS1159_v2.g23561.t1"/>
    <property type="gene ID" value="PS1159_v2.g23561"/>
</dbReference>
<reference evidence="2" key="1">
    <citation type="submission" date="2022-11" db="UniProtKB">
        <authorList>
            <consortium name="WormBaseParasite"/>
        </authorList>
    </citation>
    <scope>IDENTIFICATION</scope>
</reference>
<sequence>MRKHRRFMENSPGPLSSSSSQRVTFDSSMPSMSSSNFHRAFDAETAALRALKNRRTSLPVNTHTETTPSLFH</sequence>
<evidence type="ECO:0000313" key="2">
    <source>
        <dbReference type="WBParaSite" id="PS1159_v2.g23561.t1"/>
    </source>
</evidence>
<protein>
    <submittedName>
        <fullName evidence="2">Uncharacterized protein</fullName>
    </submittedName>
</protein>
<proteinExistence type="predicted"/>
<name>A0AC35G3P5_9BILA</name>
<dbReference type="Proteomes" id="UP000887580">
    <property type="component" value="Unplaced"/>
</dbReference>
<organism evidence="1 2">
    <name type="scientific">Panagrolaimus sp. PS1159</name>
    <dbReference type="NCBI Taxonomy" id="55785"/>
    <lineage>
        <taxon>Eukaryota</taxon>
        <taxon>Metazoa</taxon>
        <taxon>Ecdysozoa</taxon>
        <taxon>Nematoda</taxon>
        <taxon>Chromadorea</taxon>
        <taxon>Rhabditida</taxon>
        <taxon>Tylenchina</taxon>
        <taxon>Panagrolaimomorpha</taxon>
        <taxon>Panagrolaimoidea</taxon>
        <taxon>Panagrolaimidae</taxon>
        <taxon>Panagrolaimus</taxon>
    </lineage>
</organism>
<accession>A0AC35G3P5</accession>